<feature type="chain" id="PRO_5020580657" description="Secreted protein" evidence="1">
    <location>
        <begin position="23"/>
        <end position="77"/>
    </location>
</feature>
<accession>A0A4U6U8D8</accession>
<feature type="signal peptide" evidence="1">
    <location>
        <begin position="1"/>
        <end position="22"/>
    </location>
</feature>
<proteinExistence type="predicted"/>
<sequence>MPSLRPRRRTLGLFLLRPALVAVEESVSPAITTLVNAADPHTPSQAAVYLGSLQVYSRRRRRARNSPLATSTQVSTP</sequence>
<dbReference type="EMBL" id="CM016557">
    <property type="protein sequence ID" value="TKW09699.1"/>
    <property type="molecule type" value="Genomic_DNA"/>
</dbReference>
<evidence type="ECO:0000313" key="3">
    <source>
        <dbReference type="Proteomes" id="UP000298652"/>
    </source>
</evidence>
<keyword evidence="1" id="KW-0732">Signal</keyword>
<evidence type="ECO:0008006" key="4">
    <source>
        <dbReference type="Google" id="ProtNLM"/>
    </source>
</evidence>
<gene>
    <name evidence="2" type="ORF">SEVIR_6G120025v2</name>
</gene>
<organism evidence="2 3">
    <name type="scientific">Setaria viridis</name>
    <name type="common">Green bristlegrass</name>
    <name type="synonym">Setaria italica subsp. viridis</name>
    <dbReference type="NCBI Taxonomy" id="4556"/>
    <lineage>
        <taxon>Eukaryota</taxon>
        <taxon>Viridiplantae</taxon>
        <taxon>Streptophyta</taxon>
        <taxon>Embryophyta</taxon>
        <taxon>Tracheophyta</taxon>
        <taxon>Spermatophyta</taxon>
        <taxon>Magnoliopsida</taxon>
        <taxon>Liliopsida</taxon>
        <taxon>Poales</taxon>
        <taxon>Poaceae</taxon>
        <taxon>PACMAD clade</taxon>
        <taxon>Panicoideae</taxon>
        <taxon>Panicodae</taxon>
        <taxon>Paniceae</taxon>
        <taxon>Cenchrinae</taxon>
        <taxon>Setaria</taxon>
    </lineage>
</organism>
<evidence type="ECO:0000256" key="1">
    <source>
        <dbReference type="SAM" id="SignalP"/>
    </source>
</evidence>
<name>A0A4U6U8D8_SETVI</name>
<dbReference type="Gramene" id="TKW09699">
    <property type="protein sequence ID" value="TKW09699"/>
    <property type="gene ID" value="SEVIR_6G120025v2"/>
</dbReference>
<keyword evidence="3" id="KW-1185">Reference proteome</keyword>
<reference evidence="2" key="1">
    <citation type="submission" date="2019-03" db="EMBL/GenBank/DDBJ databases">
        <title>WGS assembly of Setaria viridis.</title>
        <authorList>
            <person name="Huang P."/>
            <person name="Jenkins J."/>
            <person name="Grimwood J."/>
            <person name="Barry K."/>
            <person name="Healey A."/>
            <person name="Mamidi S."/>
            <person name="Sreedasyam A."/>
            <person name="Shu S."/>
            <person name="Feldman M."/>
            <person name="Wu J."/>
            <person name="Yu Y."/>
            <person name="Chen C."/>
            <person name="Johnson J."/>
            <person name="Rokhsar D."/>
            <person name="Baxter I."/>
            <person name="Schmutz J."/>
            <person name="Brutnell T."/>
            <person name="Kellogg E."/>
        </authorList>
    </citation>
    <scope>NUCLEOTIDE SEQUENCE [LARGE SCALE GENOMIC DNA]</scope>
</reference>
<protein>
    <recommendedName>
        <fullName evidence="4">Secreted protein</fullName>
    </recommendedName>
</protein>
<dbReference type="Proteomes" id="UP000298652">
    <property type="component" value="Chromosome 6"/>
</dbReference>
<evidence type="ECO:0000313" key="2">
    <source>
        <dbReference type="EMBL" id="TKW09699.1"/>
    </source>
</evidence>
<dbReference type="AlphaFoldDB" id="A0A4U6U8D8"/>